<keyword evidence="1" id="KW-0506">mRNA capping</keyword>
<proteinExistence type="predicted"/>
<dbReference type="Proteomes" id="UP000439903">
    <property type="component" value="Unassembled WGS sequence"/>
</dbReference>
<organism evidence="4 5">
    <name type="scientific">Gigaspora margarita</name>
    <dbReference type="NCBI Taxonomy" id="4874"/>
    <lineage>
        <taxon>Eukaryota</taxon>
        <taxon>Fungi</taxon>
        <taxon>Fungi incertae sedis</taxon>
        <taxon>Mucoromycota</taxon>
        <taxon>Glomeromycotina</taxon>
        <taxon>Glomeromycetes</taxon>
        <taxon>Diversisporales</taxon>
        <taxon>Gigasporaceae</taxon>
        <taxon>Gigaspora</taxon>
    </lineage>
</organism>
<keyword evidence="1" id="KW-0489">Methyltransferase</keyword>
<dbReference type="GO" id="GO:0006370">
    <property type="term" value="P:7-methylguanosine mRNA capping"/>
    <property type="evidence" value="ECO:0007669"/>
    <property type="project" value="UniProtKB-UniRule"/>
</dbReference>
<dbReference type="EMBL" id="WTPW01000190">
    <property type="protein sequence ID" value="KAF0537302.1"/>
    <property type="molecule type" value="Genomic_DNA"/>
</dbReference>
<evidence type="ECO:0000313" key="4">
    <source>
        <dbReference type="EMBL" id="KAF0537302.1"/>
    </source>
</evidence>
<dbReference type="InterPro" id="IPR029063">
    <property type="entry name" value="SAM-dependent_MTases_sf"/>
</dbReference>
<feature type="compositionally biased region" description="Polar residues" evidence="2">
    <location>
        <begin position="49"/>
        <end position="77"/>
    </location>
</feature>
<keyword evidence="1" id="KW-0808">Transferase</keyword>
<dbReference type="PROSITE" id="PS51613">
    <property type="entry name" value="SAM_MT_RRMJ"/>
    <property type="match status" value="1"/>
</dbReference>
<evidence type="ECO:0000256" key="1">
    <source>
        <dbReference type="RuleBase" id="RU368012"/>
    </source>
</evidence>
<dbReference type="GO" id="GO:0032259">
    <property type="term" value="P:methylation"/>
    <property type="evidence" value="ECO:0007669"/>
    <property type="project" value="UniProtKB-KW"/>
</dbReference>
<feature type="region of interest" description="Disordered" evidence="2">
    <location>
        <begin position="1"/>
        <end position="77"/>
    </location>
</feature>
<evidence type="ECO:0000259" key="3">
    <source>
        <dbReference type="PROSITE" id="PS51613"/>
    </source>
</evidence>
<keyword evidence="1" id="KW-0539">Nucleus</keyword>
<dbReference type="OrthoDB" id="10251234at2759"/>
<sequence length="478" mass="55341">MNYDPYTDEDPEYRNTPLVSPIPRPTRETCPPLQYQQQHRSDPYHQNYHGHNSYHSAPQTSSTHSMNMDTSPNDLSNQPIASQIEIQKQSANFLSCQTPYKEGNSINGLKLVVGPIIEPDYNQFCNTDVVQLLLDKKKELKNIPYEKFTAARGKSNLYEKVGQSIFMNRSASKLACLDALVNFTGVKRYDPVKDLVFWFTDLCGGPGGFSEYILWRKHSYGEKVYGWGITLTGDQDYDLNRFRPDTIVRNCFKPSYGADGTGNLYNEENIRHFANEVIMGTKKEGADFVTADGGFDVRGREHLQEHHIKQLILCQIVTMFMTLKKNGDFVLKLFDVFTPFTAGMVWILYRHFEKICIIKPLPSRPANSERYIICRNLRERSPRIVDFLFEVNKKFNEIKSSSSGGPQDVNEIVDFNEMNQDEDFIDYLKMSNMKIAIKQTEALDELLKYNSDPELRPPNQEEYRRLCFLEWRLPIEEM</sequence>
<gene>
    <name evidence="4" type="ORF">F8M41_008468</name>
</gene>
<keyword evidence="5" id="KW-1185">Reference proteome</keyword>
<dbReference type="GO" id="GO:0004483">
    <property type="term" value="F:methyltransferase cap1 activity"/>
    <property type="evidence" value="ECO:0007669"/>
    <property type="project" value="UniProtKB-UniRule"/>
</dbReference>
<dbReference type="PANTHER" id="PTHR16121:SF0">
    <property type="entry name" value="CAP-SPECIFIC MRNA (NUCLEOSIDE-2'-O-)-METHYLTRANSFERASE 1"/>
    <property type="match status" value="1"/>
</dbReference>
<keyword evidence="1" id="KW-0507">mRNA processing</keyword>
<dbReference type="InterPro" id="IPR050851">
    <property type="entry name" value="mRNA_Cap_2O-Ribose_MeTrfase"/>
</dbReference>
<dbReference type="GO" id="GO:0005634">
    <property type="term" value="C:nucleus"/>
    <property type="evidence" value="ECO:0007669"/>
    <property type="project" value="UniProtKB-SubCell"/>
</dbReference>
<keyword evidence="1" id="KW-0949">S-adenosyl-L-methionine</keyword>
<evidence type="ECO:0000313" key="5">
    <source>
        <dbReference type="Proteomes" id="UP000439903"/>
    </source>
</evidence>
<accession>A0A8H4ER23</accession>
<dbReference type="PANTHER" id="PTHR16121">
    <property type="entry name" value="CAP-SPECIFIC MRNA (NUCLEOSIDE-2'-O-)-METHYLTRANSFERASE 1-RELATED"/>
    <property type="match status" value="1"/>
</dbReference>
<evidence type="ECO:0000256" key="2">
    <source>
        <dbReference type="SAM" id="MobiDB-lite"/>
    </source>
</evidence>
<feature type="domain" description="RrmJ-type SAM-dependent 2'-O-MTase" evidence="3">
    <location>
        <begin position="165"/>
        <end position="378"/>
    </location>
</feature>
<comment type="catalytic activity">
    <reaction evidence="1">
        <text>a 5'-end (N(7)-methyl 5'-triphosphoguanosine)-ribonucleoside in mRNA + S-adenosyl-L-methionine = a 5'-end (N(7)-methyl 5'-triphosphoguanosine)-(2'-O-methyl-ribonucleoside) in mRNA + S-adenosyl-L-homocysteine + H(+)</text>
        <dbReference type="Rhea" id="RHEA:67020"/>
        <dbReference type="Rhea" id="RHEA-COMP:17167"/>
        <dbReference type="Rhea" id="RHEA-COMP:17168"/>
        <dbReference type="ChEBI" id="CHEBI:15378"/>
        <dbReference type="ChEBI" id="CHEBI:57856"/>
        <dbReference type="ChEBI" id="CHEBI:59789"/>
        <dbReference type="ChEBI" id="CHEBI:156461"/>
        <dbReference type="ChEBI" id="CHEBI:167609"/>
        <dbReference type="EC" id="2.1.1.57"/>
    </reaction>
</comment>
<dbReference type="GO" id="GO:0016556">
    <property type="term" value="P:mRNA modification"/>
    <property type="evidence" value="ECO:0007669"/>
    <property type="project" value="UniProtKB-UniRule"/>
</dbReference>
<dbReference type="AlphaFoldDB" id="A0A8H4ER23"/>
<comment type="caution">
    <text evidence="4">The sequence shown here is derived from an EMBL/GenBank/DDBJ whole genome shotgun (WGS) entry which is preliminary data.</text>
</comment>
<reference evidence="4 5" key="1">
    <citation type="journal article" date="2019" name="Environ. Microbiol.">
        <title>At the nexus of three kingdoms: the genome of the mycorrhizal fungus Gigaspora margarita provides insights into plant, endobacterial and fungal interactions.</title>
        <authorList>
            <person name="Venice F."/>
            <person name="Ghignone S."/>
            <person name="Salvioli di Fossalunga A."/>
            <person name="Amselem J."/>
            <person name="Novero M."/>
            <person name="Xianan X."/>
            <person name="Sedzielewska Toro K."/>
            <person name="Morin E."/>
            <person name="Lipzen A."/>
            <person name="Grigoriev I.V."/>
            <person name="Henrissat B."/>
            <person name="Martin F.M."/>
            <person name="Bonfante P."/>
        </authorList>
    </citation>
    <scope>NUCLEOTIDE SEQUENCE [LARGE SCALE GENOMIC DNA]</scope>
    <source>
        <strain evidence="4 5">BEG34</strain>
    </source>
</reference>
<dbReference type="InterPro" id="IPR025816">
    <property type="entry name" value="RrmJ-type_MeTrfase"/>
</dbReference>
<dbReference type="InterPro" id="IPR002877">
    <property type="entry name" value="RNA_MeTrfase_FtsJ_dom"/>
</dbReference>
<dbReference type="Pfam" id="PF01728">
    <property type="entry name" value="FtsJ"/>
    <property type="match status" value="1"/>
</dbReference>
<dbReference type="GO" id="GO:0003676">
    <property type="term" value="F:nucleic acid binding"/>
    <property type="evidence" value="ECO:0007669"/>
    <property type="project" value="UniProtKB-UniRule"/>
</dbReference>
<dbReference type="EC" id="2.1.1.57" evidence="1"/>
<dbReference type="Gene3D" id="3.40.50.12760">
    <property type="match status" value="1"/>
</dbReference>
<name>A0A8H4ER23_GIGMA</name>
<comment type="subcellular location">
    <subcellularLocation>
        <location evidence="1">Nucleus</location>
    </subcellularLocation>
</comment>
<comment type="function">
    <text evidence="1">S-adenosyl-L-methionine-dependent methyltransferase that mediates RNA cap1 2'-O-ribose methylation to the 5'-cap structure of RNAs. Methylates the ribose of the first nucleotide of a m(7)GpppG-capped mRNA to produce m(7)GpppNmp (cap1).</text>
</comment>
<dbReference type="GO" id="GO:0005737">
    <property type="term" value="C:cytoplasm"/>
    <property type="evidence" value="ECO:0007669"/>
    <property type="project" value="TreeGrafter"/>
</dbReference>
<protein>
    <recommendedName>
        <fullName evidence="1">Cap-specific mRNA (nucleoside-2'-O-)-methyltransferase 1</fullName>
        <ecNumber evidence="1">2.1.1.57</ecNumber>
    </recommendedName>
    <alternativeName>
        <fullName evidence="1">Cap1 2'O-ribose methyltransferase 1</fullName>
    </alternativeName>
</protein>
<feature type="compositionally biased region" description="Acidic residues" evidence="2">
    <location>
        <begin position="1"/>
        <end position="11"/>
    </location>
</feature>
<dbReference type="SUPFAM" id="SSF53335">
    <property type="entry name" value="S-adenosyl-L-methionine-dependent methyltransferases"/>
    <property type="match status" value="1"/>
</dbReference>